<proteinExistence type="predicted"/>
<comment type="caution">
    <text evidence="1">The sequence shown here is derived from an EMBL/GenBank/DDBJ whole genome shotgun (WGS) entry which is preliminary data.</text>
</comment>
<gene>
    <name evidence="1" type="ORF">M976_00551</name>
</gene>
<dbReference type="EMBL" id="LXEQ01000008">
    <property type="protein sequence ID" value="OAT32296.1"/>
    <property type="molecule type" value="Genomic_DNA"/>
</dbReference>
<evidence type="ECO:0000313" key="2">
    <source>
        <dbReference type="Proteomes" id="UP000078407"/>
    </source>
</evidence>
<accession>A0ABX2WD54</accession>
<dbReference type="Proteomes" id="UP000078407">
    <property type="component" value="Unassembled WGS sequence"/>
</dbReference>
<keyword evidence="2" id="KW-1185">Reference proteome</keyword>
<organism evidence="1 2">
    <name type="scientific">Buttiauxella ferragutiae ATCC 51602</name>
    <dbReference type="NCBI Taxonomy" id="1354252"/>
    <lineage>
        <taxon>Bacteria</taxon>
        <taxon>Pseudomonadati</taxon>
        <taxon>Pseudomonadota</taxon>
        <taxon>Gammaproteobacteria</taxon>
        <taxon>Enterobacterales</taxon>
        <taxon>Enterobacteriaceae</taxon>
        <taxon>Buttiauxella</taxon>
    </lineage>
</organism>
<reference evidence="1 2" key="1">
    <citation type="submission" date="2016-04" db="EMBL/GenBank/DDBJ databases">
        <title>ATOL: Assembling a taxonomically balanced genome-scale reconstruction of the evolutionary history of the Enterobacteriaceae.</title>
        <authorList>
            <person name="Plunkett G.III."/>
            <person name="Neeno-Eckwall E.C."/>
            <person name="Glasner J.D."/>
            <person name="Perna N.T."/>
        </authorList>
    </citation>
    <scope>NUCLEOTIDE SEQUENCE [LARGE SCALE GENOMIC DNA]</scope>
    <source>
        <strain evidence="1 2">ATCC 51602</strain>
    </source>
</reference>
<sequence>MQLHGIVSIIAGSKIAGDEAAQGGKGSVKPDAAKGTTNSVVEAEKAALERIGKNNEKAIDLNKPNYSMLDKQAAKSDVVVEPGKLDYIFGKVTSDPHNAARSTQMEQSMYRLGIPIDETGAKYLMDHLSQVPKTAGNIVDAYSNQWGKFEVRESLLFGPSGKATKLQSAFQIMPDGSRRFVTTIPKDGKK</sequence>
<evidence type="ECO:0000313" key="1">
    <source>
        <dbReference type="EMBL" id="OAT32296.1"/>
    </source>
</evidence>
<name>A0ABX2WD54_9ENTR</name>
<protein>
    <submittedName>
        <fullName evidence="1">Heme utilization/adhesion exoprotein</fullName>
    </submittedName>
</protein>
<dbReference type="CDD" id="cd20724">
    <property type="entry name" value="CdiA-CT_Kp342-like"/>
    <property type="match status" value="1"/>
</dbReference>